<dbReference type="AlphaFoldDB" id="A8GMR8"/>
<reference evidence="1" key="1">
    <citation type="submission" date="2007-09" db="EMBL/GenBank/DDBJ databases">
        <title>Complete Genome Sequence of Rickettsia akari.</title>
        <authorList>
            <person name="Madan A."/>
            <person name="Fahey J."/>
            <person name="Helton E."/>
            <person name="Ketteman M."/>
            <person name="Madan A."/>
            <person name="Rodrigues S."/>
            <person name="Sanchez A."/>
            <person name="Whiting M."/>
            <person name="Dasch G."/>
            <person name="Eremeeva M."/>
        </authorList>
    </citation>
    <scope>NUCLEOTIDE SEQUENCE</scope>
    <source>
        <strain evidence="1">Hartford</strain>
    </source>
</reference>
<dbReference type="EMBL" id="CP000847">
    <property type="protein sequence ID" value="ABV74693.1"/>
    <property type="molecule type" value="Genomic_DNA"/>
</dbReference>
<evidence type="ECO:0000313" key="2">
    <source>
        <dbReference type="Proteomes" id="UP000006830"/>
    </source>
</evidence>
<name>A8GMR8_RICAH</name>
<accession>A8GMR8</accession>
<proteinExistence type="predicted"/>
<protein>
    <submittedName>
        <fullName evidence="1">Uncharacterized protein</fullName>
    </submittedName>
</protein>
<dbReference type="RefSeq" id="WP_012149327.1">
    <property type="nucleotide sequence ID" value="NC_009881.1"/>
</dbReference>
<dbReference type="Gene3D" id="3.40.50.1000">
    <property type="entry name" value="HAD superfamily/HAD-like"/>
    <property type="match status" value="1"/>
</dbReference>
<dbReference type="STRING" id="293614.A1C_01910"/>
<organism evidence="1 2">
    <name type="scientific">Rickettsia akari (strain Hartford)</name>
    <dbReference type="NCBI Taxonomy" id="293614"/>
    <lineage>
        <taxon>Bacteria</taxon>
        <taxon>Pseudomonadati</taxon>
        <taxon>Pseudomonadota</taxon>
        <taxon>Alphaproteobacteria</taxon>
        <taxon>Rickettsiales</taxon>
        <taxon>Rickettsiaceae</taxon>
        <taxon>Rickettsieae</taxon>
        <taxon>Rickettsia</taxon>
        <taxon>spotted fever group</taxon>
    </lineage>
</organism>
<evidence type="ECO:0000313" key="1">
    <source>
        <dbReference type="EMBL" id="ABV74693.1"/>
    </source>
</evidence>
<dbReference type="InterPro" id="IPR023214">
    <property type="entry name" value="HAD_sf"/>
</dbReference>
<keyword evidence="2" id="KW-1185">Reference proteome</keyword>
<dbReference type="HOGENOM" id="CLU_2397687_0_0_5"/>
<gene>
    <name evidence="1" type="ordered locus">A1C_01910</name>
</gene>
<dbReference type="KEGG" id="rak:A1C_01910"/>
<dbReference type="Proteomes" id="UP000006830">
    <property type="component" value="Chromosome"/>
</dbReference>
<sequence length="93" mass="11227">MQQKFISNQLDLLIIFKKYKFCTKKEYIRKITNNTGVTNTKNVFFMDDDIKYVNAAKYYGITEVLVENKGKEHIHKAFNFLYEFNEQHEIYVE</sequence>